<sequence>NENTLQQKLLQLFVAAAVRSHFDDCPDSHQHFCFHGTCLTGFYLPSPASWHSYLRRPCPFKCKENFCWSAAHRRRLSLLKKLVMTECCILIHQMAWKRFQTS</sequence>
<organism evidence="1 2">
    <name type="scientific">Oryzias sinensis</name>
    <name type="common">Chinese medaka</name>
    <dbReference type="NCBI Taxonomy" id="183150"/>
    <lineage>
        <taxon>Eukaryota</taxon>
        <taxon>Metazoa</taxon>
        <taxon>Chordata</taxon>
        <taxon>Craniata</taxon>
        <taxon>Vertebrata</taxon>
        <taxon>Euteleostomi</taxon>
        <taxon>Actinopterygii</taxon>
        <taxon>Neopterygii</taxon>
        <taxon>Teleostei</taxon>
        <taxon>Neoteleostei</taxon>
        <taxon>Acanthomorphata</taxon>
        <taxon>Ovalentaria</taxon>
        <taxon>Atherinomorphae</taxon>
        <taxon>Beloniformes</taxon>
        <taxon>Adrianichthyidae</taxon>
        <taxon>Oryziinae</taxon>
        <taxon>Oryzias</taxon>
    </lineage>
</organism>
<proteinExistence type="predicted"/>
<dbReference type="AlphaFoldDB" id="A0A8C7Y7F2"/>
<evidence type="ECO:0000313" key="1">
    <source>
        <dbReference type="Ensembl" id="ENSOSIP00000022834.1"/>
    </source>
</evidence>
<dbReference type="Proteomes" id="UP000694383">
    <property type="component" value="Unplaced"/>
</dbReference>
<evidence type="ECO:0000313" key="2">
    <source>
        <dbReference type="Proteomes" id="UP000694383"/>
    </source>
</evidence>
<protein>
    <submittedName>
        <fullName evidence="1">Uncharacterized protein</fullName>
    </submittedName>
</protein>
<name>A0A8C7Y7F2_9TELE</name>
<keyword evidence="2" id="KW-1185">Reference proteome</keyword>
<reference evidence="1" key="2">
    <citation type="submission" date="2025-09" db="UniProtKB">
        <authorList>
            <consortium name="Ensembl"/>
        </authorList>
    </citation>
    <scope>IDENTIFICATION</scope>
</reference>
<accession>A0A8C7Y7F2</accession>
<dbReference type="Gene3D" id="2.10.25.10">
    <property type="entry name" value="Laminin"/>
    <property type="match status" value="1"/>
</dbReference>
<dbReference type="Ensembl" id="ENSOSIT00000024116.1">
    <property type="protein sequence ID" value="ENSOSIP00000022834.1"/>
    <property type="gene ID" value="ENSOSIG00000012015.1"/>
</dbReference>
<reference evidence="1" key="1">
    <citation type="submission" date="2025-08" db="UniProtKB">
        <authorList>
            <consortium name="Ensembl"/>
        </authorList>
    </citation>
    <scope>IDENTIFICATION</scope>
</reference>